<keyword evidence="3" id="KW-1185">Reference proteome</keyword>
<accession>A0A1D1VHI1</accession>
<proteinExistence type="predicted"/>
<dbReference type="AlphaFoldDB" id="A0A1D1VHI1"/>
<organism evidence="2 3">
    <name type="scientific">Ramazzottius varieornatus</name>
    <name type="common">Water bear</name>
    <name type="synonym">Tardigrade</name>
    <dbReference type="NCBI Taxonomy" id="947166"/>
    <lineage>
        <taxon>Eukaryota</taxon>
        <taxon>Metazoa</taxon>
        <taxon>Ecdysozoa</taxon>
        <taxon>Tardigrada</taxon>
        <taxon>Eutardigrada</taxon>
        <taxon>Parachela</taxon>
        <taxon>Hypsibioidea</taxon>
        <taxon>Ramazzottiidae</taxon>
        <taxon>Ramazzottius</taxon>
    </lineage>
</organism>
<feature type="region of interest" description="Disordered" evidence="1">
    <location>
        <begin position="1"/>
        <end position="31"/>
    </location>
</feature>
<evidence type="ECO:0000313" key="3">
    <source>
        <dbReference type="Proteomes" id="UP000186922"/>
    </source>
</evidence>
<reference evidence="2 3" key="1">
    <citation type="journal article" date="2016" name="Nat. Commun.">
        <title>Extremotolerant tardigrade genome and improved radiotolerance of human cultured cells by tardigrade-unique protein.</title>
        <authorList>
            <person name="Hashimoto T."/>
            <person name="Horikawa D.D."/>
            <person name="Saito Y."/>
            <person name="Kuwahara H."/>
            <person name="Kozuka-Hata H."/>
            <person name="Shin-I T."/>
            <person name="Minakuchi Y."/>
            <person name="Ohishi K."/>
            <person name="Motoyama A."/>
            <person name="Aizu T."/>
            <person name="Enomoto A."/>
            <person name="Kondo K."/>
            <person name="Tanaka S."/>
            <person name="Hara Y."/>
            <person name="Koshikawa S."/>
            <person name="Sagara H."/>
            <person name="Miura T."/>
            <person name="Yokobori S."/>
            <person name="Miyagawa K."/>
            <person name="Suzuki Y."/>
            <person name="Kubo T."/>
            <person name="Oyama M."/>
            <person name="Kohara Y."/>
            <person name="Fujiyama A."/>
            <person name="Arakawa K."/>
            <person name="Katayama T."/>
            <person name="Toyoda A."/>
            <person name="Kunieda T."/>
        </authorList>
    </citation>
    <scope>NUCLEOTIDE SEQUENCE [LARGE SCALE GENOMIC DNA]</scope>
    <source>
        <strain evidence="2 3">YOKOZUNA-1</strain>
    </source>
</reference>
<feature type="compositionally biased region" description="Basic and acidic residues" evidence="1">
    <location>
        <begin position="11"/>
        <end position="26"/>
    </location>
</feature>
<gene>
    <name evidence="2" type="primary">RvY_10240-1</name>
    <name evidence="2" type="synonym">RvY_10240.1</name>
    <name evidence="2" type="ORF">RvY_10240</name>
</gene>
<dbReference type="Proteomes" id="UP000186922">
    <property type="component" value="Unassembled WGS sequence"/>
</dbReference>
<evidence type="ECO:0000313" key="2">
    <source>
        <dbReference type="EMBL" id="GAU99207.1"/>
    </source>
</evidence>
<dbReference type="EMBL" id="BDGG01000005">
    <property type="protein sequence ID" value="GAU99207.1"/>
    <property type="molecule type" value="Genomic_DNA"/>
</dbReference>
<protein>
    <submittedName>
        <fullName evidence="2">Uncharacterized protein</fullName>
    </submittedName>
</protein>
<comment type="caution">
    <text evidence="2">The sequence shown here is derived from an EMBL/GenBank/DDBJ whole genome shotgun (WGS) entry which is preliminary data.</text>
</comment>
<name>A0A1D1VHI1_RAMVA</name>
<evidence type="ECO:0000256" key="1">
    <source>
        <dbReference type="SAM" id="MobiDB-lite"/>
    </source>
</evidence>
<sequence>MATTLNCPSECSKDQETTGKPRRQDGQKCWPKRHPECPTRLPEWWGGCKKRGGRAP</sequence>